<dbReference type="AlphaFoldDB" id="A0A4D7C7Z1"/>
<dbReference type="PANTHER" id="PTHR43280">
    <property type="entry name" value="ARAC-FAMILY TRANSCRIPTIONAL REGULATOR"/>
    <property type="match status" value="1"/>
</dbReference>
<dbReference type="InterPro" id="IPR018062">
    <property type="entry name" value="HTH_AraC-typ_CS"/>
</dbReference>
<accession>A0A4D7C7Z1</accession>
<proteinExistence type="predicted"/>
<sequence>MVRIGLGLRQIPGFTASPIVEPASAPSDSRSNSGESKYERSALSREQAQRIADKIAVAMEEHHLYRNPNLSLRDLSEYIGAMANYVSQTLNETIGQSFFDYIGNCRVREAQRLLSTTADSVESIAFSVGFNSRSAFYKAFQRNTGMTPSAYRQSVNTTAAPSKR</sequence>
<dbReference type="Proteomes" id="UP000298714">
    <property type="component" value="Chromosome"/>
</dbReference>
<evidence type="ECO:0000256" key="1">
    <source>
        <dbReference type="ARBA" id="ARBA00023015"/>
    </source>
</evidence>
<protein>
    <submittedName>
        <fullName evidence="6">Helix-turn-helix transcriptional regulator</fullName>
    </submittedName>
</protein>
<keyword evidence="3" id="KW-0804">Transcription</keyword>
<organism evidence="6 7">
    <name type="scientific">Hankyongella ginsenosidimutans</name>
    <dbReference type="NCBI Taxonomy" id="1763828"/>
    <lineage>
        <taxon>Bacteria</taxon>
        <taxon>Pseudomonadati</taxon>
        <taxon>Pseudomonadota</taxon>
        <taxon>Alphaproteobacteria</taxon>
        <taxon>Sphingomonadales</taxon>
        <taxon>Sphingomonadaceae</taxon>
        <taxon>Hankyongella</taxon>
    </lineage>
</organism>
<dbReference type="PRINTS" id="PR00032">
    <property type="entry name" value="HTHARAC"/>
</dbReference>
<feature type="compositionally biased region" description="Polar residues" evidence="4">
    <location>
        <begin position="26"/>
        <end position="35"/>
    </location>
</feature>
<dbReference type="InterPro" id="IPR018060">
    <property type="entry name" value="HTH_AraC"/>
</dbReference>
<dbReference type="PROSITE" id="PS00041">
    <property type="entry name" value="HTH_ARAC_FAMILY_1"/>
    <property type="match status" value="1"/>
</dbReference>
<feature type="domain" description="HTH araC/xylS-type" evidence="5">
    <location>
        <begin position="53"/>
        <end position="154"/>
    </location>
</feature>
<dbReference type="GO" id="GO:0043565">
    <property type="term" value="F:sequence-specific DNA binding"/>
    <property type="evidence" value="ECO:0007669"/>
    <property type="project" value="InterPro"/>
</dbReference>
<dbReference type="KEGG" id="hgn:E6W36_14385"/>
<dbReference type="Pfam" id="PF12833">
    <property type="entry name" value="HTH_18"/>
    <property type="match status" value="1"/>
</dbReference>
<evidence type="ECO:0000313" key="6">
    <source>
        <dbReference type="EMBL" id="QCI80265.1"/>
    </source>
</evidence>
<dbReference type="PROSITE" id="PS01124">
    <property type="entry name" value="HTH_ARAC_FAMILY_2"/>
    <property type="match status" value="1"/>
</dbReference>
<dbReference type="RefSeq" id="WP_222873130.1">
    <property type="nucleotide sequence ID" value="NZ_CP039704.1"/>
</dbReference>
<dbReference type="PANTHER" id="PTHR43280:SF2">
    <property type="entry name" value="HTH-TYPE TRANSCRIPTIONAL REGULATOR EXSA"/>
    <property type="match status" value="1"/>
</dbReference>
<evidence type="ECO:0000256" key="4">
    <source>
        <dbReference type="SAM" id="MobiDB-lite"/>
    </source>
</evidence>
<dbReference type="GO" id="GO:0003700">
    <property type="term" value="F:DNA-binding transcription factor activity"/>
    <property type="evidence" value="ECO:0007669"/>
    <property type="project" value="InterPro"/>
</dbReference>
<feature type="compositionally biased region" description="Basic and acidic residues" evidence="4">
    <location>
        <begin position="36"/>
        <end position="45"/>
    </location>
</feature>
<dbReference type="EMBL" id="CP039704">
    <property type="protein sequence ID" value="QCI80265.1"/>
    <property type="molecule type" value="Genomic_DNA"/>
</dbReference>
<keyword evidence="1" id="KW-0805">Transcription regulation</keyword>
<gene>
    <name evidence="6" type="ORF">E6W36_14385</name>
</gene>
<reference evidence="7" key="1">
    <citation type="submission" date="2019-04" db="EMBL/GenBank/DDBJ databases">
        <title>Complete genome sequence of Sphingomonas sp. W1-2-3.</title>
        <authorList>
            <person name="Im W.T."/>
        </authorList>
    </citation>
    <scope>NUCLEOTIDE SEQUENCE [LARGE SCALE GENOMIC DNA]</scope>
    <source>
        <strain evidence="7">W1-2-3</strain>
    </source>
</reference>
<evidence type="ECO:0000256" key="2">
    <source>
        <dbReference type="ARBA" id="ARBA00023125"/>
    </source>
</evidence>
<keyword evidence="7" id="KW-1185">Reference proteome</keyword>
<evidence type="ECO:0000256" key="3">
    <source>
        <dbReference type="ARBA" id="ARBA00023163"/>
    </source>
</evidence>
<dbReference type="Gene3D" id="1.10.10.60">
    <property type="entry name" value="Homeodomain-like"/>
    <property type="match status" value="2"/>
</dbReference>
<name>A0A4D7C7Z1_9SPHN</name>
<evidence type="ECO:0000259" key="5">
    <source>
        <dbReference type="PROSITE" id="PS01124"/>
    </source>
</evidence>
<dbReference type="InterPro" id="IPR020449">
    <property type="entry name" value="Tscrpt_reg_AraC-type_HTH"/>
</dbReference>
<keyword evidence="2" id="KW-0238">DNA-binding</keyword>
<evidence type="ECO:0000313" key="7">
    <source>
        <dbReference type="Proteomes" id="UP000298714"/>
    </source>
</evidence>
<dbReference type="SUPFAM" id="SSF46689">
    <property type="entry name" value="Homeodomain-like"/>
    <property type="match status" value="1"/>
</dbReference>
<feature type="region of interest" description="Disordered" evidence="4">
    <location>
        <begin position="19"/>
        <end position="45"/>
    </location>
</feature>
<dbReference type="InterPro" id="IPR009057">
    <property type="entry name" value="Homeodomain-like_sf"/>
</dbReference>
<dbReference type="SMART" id="SM00342">
    <property type="entry name" value="HTH_ARAC"/>
    <property type="match status" value="1"/>
</dbReference>